<organism evidence="3 4">
    <name type="scientific">Bombardia bombarda</name>
    <dbReference type="NCBI Taxonomy" id="252184"/>
    <lineage>
        <taxon>Eukaryota</taxon>
        <taxon>Fungi</taxon>
        <taxon>Dikarya</taxon>
        <taxon>Ascomycota</taxon>
        <taxon>Pezizomycotina</taxon>
        <taxon>Sordariomycetes</taxon>
        <taxon>Sordariomycetidae</taxon>
        <taxon>Sordariales</taxon>
        <taxon>Lasiosphaeriaceae</taxon>
        <taxon>Bombardia</taxon>
    </lineage>
</organism>
<sequence length="252" mass="27290">MEQIPLNHEASAGDTHMSITTELPPEVVQCLENARFLHLATCNDNIPHVSLMNYTYLPNSPYSDLPIIVMTTNPDSKKMNNLVANPHVSLLVHDWVSHRPSTTQQRRMSGGAASPNPEQRSSLASLLFNLNTSAVSSISATINGAARLVDSSSQEESFYRQKHLENNTFDTETTLSAATASLLRRESIVGNGGQQQEGDGGRGCFVAGEEVRVIVVGIRDVRIADWKGAVRDYHVEPNSTSGANHGGLTNGV</sequence>
<feature type="domain" description="Pyridoxamine 5'-phosphate oxidase N-terminal" evidence="2">
    <location>
        <begin position="23"/>
        <end position="159"/>
    </location>
</feature>
<feature type="region of interest" description="Disordered" evidence="1">
    <location>
        <begin position="100"/>
        <end position="119"/>
    </location>
</feature>
<protein>
    <recommendedName>
        <fullName evidence="2">Pyridoxamine 5'-phosphate oxidase N-terminal domain-containing protein</fullName>
    </recommendedName>
</protein>
<evidence type="ECO:0000313" key="4">
    <source>
        <dbReference type="Proteomes" id="UP001174934"/>
    </source>
</evidence>
<evidence type="ECO:0000313" key="3">
    <source>
        <dbReference type="EMBL" id="KAK0628223.1"/>
    </source>
</evidence>
<keyword evidence="4" id="KW-1185">Reference proteome</keyword>
<dbReference type="InterPro" id="IPR052841">
    <property type="entry name" value="PMP_oxidase-like"/>
</dbReference>
<evidence type="ECO:0000259" key="2">
    <source>
        <dbReference type="Pfam" id="PF01243"/>
    </source>
</evidence>
<dbReference type="Pfam" id="PF01243">
    <property type="entry name" value="PNPOx_N"/>
    <property type="match status" value="1"/>
</dbReference>
<dbReference type="InterPro" id="IPR011576">
    <property type="entry name" value="Pyridox_Oxase_N"/>
</dbReference>
<reference evidence="3" key="1">
    <citation type="submission" date="2023-06" db="EMBL/GenBank/DDBJ databases">
        <title>Genome-scale phylogeny and comparative genomics of the fungal order Sordariales.</title>
        <authorList>
            <consortium name="Lawrence Berkeley National Laboratory"/>
            <person name="Hensen N."/>
            <person name="Bonometti L."/>
            <person name="Westerberg I."/>
            <person name="Brannstrom I.O."/>
            <person name="Guillou S."/>
            <person name="Cros-Aarteil S."/>
            <person name="Calhoun S."/>
            <person name="Haridas S."/>
            <person name="Kuo A."/>
            <person name="Mondo S."/>
            <person name="Pangilinan J."/>
            <person name="Riley R."/>
            <person name="LaButti K."/>
            <person name="Andreopoulos B."/>
            <person name="Lipzen A."/>
            <person name="Chen C."/>
            <person name="Yanf M."/>
            <person name="Daum C."/>
            <person name="Ng V."/>
            <person name="Clum A."/>
            <person name="Steindorff A."/>
            <person name="Ohm R."/>
            <person name="Martin F."/>
            <person name="Silar P."/>
            <person name="Natvig D."/>
            <person name="Lalanne C."/>
            <person name="Gautier V."/>
            <person name="Ament-velasquez S.L."/>
            <person name="Kruys A."/>
            <person name="Hutchinson M.I."/>
            <person name="Powell A.J."/>
            <person name="Barry K."/>
            <person name="Miller A.N."/>
            <person name="Grigoriev I.V."/>
            <person name="Debuchy R."/>
            <person name="Gladieux P."/>
            <person name="Thoren M.H."/>
            <person name="Johannesson H."/>
        </authorList>
    </citation>
    <scope>NUCLEOTIDE SEQUENCE</scope>
    <source>
        <strain evidence="3">SMH3391-2</strain>
    </source>
</reference>
<dbReference type="InterPro" id="IPR012349">
    <property type="entry name" value="Split_barrel_FMN-bd"/>
</dbReference>
<evidence type="ECO:0000256" key="1">
    <source>
        <dbReference type="SAM" id="MobiDB-lite"/>
    </source>
</evidence>
<dbReference type="AlphaFoldDB" id="A0AA40C8L8"/>
<dbReference type="Gene3D" id="2.30.110.10">
    <property type="entry name" value="Electron Transport, Fmn-binding Protein, Chain A"/>
    <property type="match status" value="1"/>
</dbReference>
<dbReference type="Proteomes" id="UP001174934">
    <property type="component" value="Unassembled WGS sequence"/>
</dbReference>
<gene>
    <name evidence="3" type="ORF">B0T17DRAFT_504922</name>
</gene>
<dbReference type="GO" id="GO:0005634">
    <property type="term" value="C:nucleus"/>
    <property type="evidence" value="ECO:0007669"/>
    <property type="project" value="TreeGrafter"/>
</dbReference>
<dbReference type="GO" id="GO:0005737">
    <property type="term" value="C:cytoplasm"/>
    <property type="evidence" value="ECO:0007669"/>
    <property type="project" value="TreeGrafter"/>
</dbReference>
<proteinExistence type="predicted"/>
<comment type="caution">
    <text evidence="3">The sequence shown here is derived from an EMBL/GenBank/DDBJ whole genome shotgun (WGS) entry which is preliminary data.</text>
</comment>
<accession>A0AA40C8L8</accession>
<dbReference type="PANTHER" id="PTHR28040">
    <property type="entry name" value="PYRIDOXAMINE 5'-PHOSPHATE OXIDASE YLR456W HOMOLOG-RELATED"/>
    <property type="match status" value="1"/>
</dbReference>
<dbReference type="PANTHER" id="PTHR28040:SF1">
    <property type="entry name" value="PYRIDOXAMINE 5'-PHOSPHATE OXIDASE YLR456W HOMOLOG-RELATED"/>
    <property type="match status" value="1"/>
</dbReference>
<name>A0AA40C8L8_9PEZI</name>
<dbReference type="SUPFAM" id="SSF50475">
    <property type="entry name" value="FMN-binding split barrel"/>
    <property type="match status" value="1"/>
</dbReference>
<dbReference type="EMBL" id="JAULSR010000002">
    <property type="protein sequence ID" value="KAK0628223.1"/>
    <property type="molecule type" value="Genomic_DNA"/>
</dbReference>